<evidence type="ECO:0000256" key="12">
    <source>
        <dbReference type="PROSITE-ProRule" id="PRU01379"/>
    </source>
</evidence>
<dbReference type="GO" id="GO:0004181">
    <property type="term" value="F:metallocarboxypeptidase activity"/>
    <property type="evidence" value="ECO:0007669"/>
    <property type="project" value="InterPro"/>
</dbReference>
<dbReference type="Proteomes" id="UP001165063">
    <property type="component" value="Unassembled WGS sequence"/>
</dbReference>
<accession>A0A9W7DHR7</accession>
<evidence type="ECO:0000256" key="1">
    <source>
        <dbReference type="ARBA" id="ARBA00001947"/>
    </source>
</evidence>
<evidence type="ECO:0000256" key="13">
    <source>
        <dbReference type="SAM" id="SignalP"/>
    </source>
</evidence>
<evidence type="ECO:0000256" key="7">
    <source>
        <dbReference type="ARBA" id="ARBA00022833"/>
    </source>
</evidence>
<evidence type="ECO:0000313" key="16">
    <source>
        <dbReference type="Proteomes" id="UP001165063"/>
    </source>
</evidence>
<feature type="domain" description="Peptidase M14" evidence="14">
    <location>
        <begin position="215"/>
        <end position="288"/>
    </location>
</feature>
<dbReference type="GO" id="GO:0006508">
    <property type="term" value="P:proteolysis"/>
    <property type="evidence" value="ECO:0007669"/>
    <property type="project" value="InterPro"/>
</dbReference>
<keyword evidence="6 13" id="KW-0732">Signal</keyword>
<evidence type="ECO:0000256" key="9">
    <source>
        <dbReference type="ARBA" id="ARBA00025210"/>
    </source>
</evidence>
<dbReference type="GO" id="GO:0005576">
    <property type="term" value="C:extracellular region"/>
    <property type="evidence" value="ECO:0007669"/>
    <property type="project" value="UniProtKB-SubCell"/>
</dbReference>
<dbReference type="OrthoDB" id="3626597at2759"/>
<evidence type="ECO:0000256" key="11">
    <source>
        <dbReference type="ARBA" id="ARBA00026213"/>
    </source>
</evidence>
<dbReference type="EMBL" id="BSXU01002631">
    <property type="protein sequence ID" value="GMG38920.1"/>
    <property type="molecule type" value="Genomic_DNA"/>
</dbReference>
<dbReference type="PANTHER" id="PTHR11705:SF147">
    <property type="entry name" value="INACTIVE METALLOCARBOXYPEPTIDASE ECM14"/>
    <property type="match status" value="1"/>
</dbReference>
<name>A0A9W7DHR7_AMBMO</name>
<evidence type="ECO:0000256" key="8">
    <source>
        <dbReference type="ARBA" id="ARBA00023157"/>
    </source>
</evidence>
<feature type="signal peptide" evidence="13">
    <location>
        <begin position="1"/>
        <end position="20"/>
    </location>
</feature>
<dbReference type="SUPFAM" id="SSF53187">
    <property type="entry name" value="Zn-dependent exopeptidases"/>
    <property type="match status" value="1"/>
</dbReference>
<keyword evidence="4" id="KW-0964">Secreted</keyword>
<comment type="caution">
    <text evidence="12">Lacks conserved residue(s) required for the propagation of feature annotation.</text>
</comment>
<dbReference type="GO" id="GO:0008270">
    <property type="term" value="F:zinc ion binding"/>
    <property type="evidence" value="ECO:0007669"/>
    <property type="project" value="InterPro"/>
</dbReference>
<comment type="caution">
    <text evidence="15">The sequence shown here is derived from an EMBL/GenBank/DDBJ whole genome shotgun (WGS) entry which is preliminary data.</text>
</comment>
<evidence type="ECO:0000256" key="5">
    <source>
        <dbReference type="ARBA" id="ARBA00022723"/>
    </source>
</evidence>
<dbReference type="PANTHER" id="PTHR11705">
    <property type="entry name" value="PROTEASE FAMILY M14 CARBOXYPEPTIDASE A,B"/>
    <property type="match status" value="1"/>
</dbReference>
<keyword evidence="7" id="KW-0862">Zinc</keyword>
<sequence length="288" mass="33489">MKLISNIVVLNCLLSATTTAFNIDVLANPFNNVQKALQIHFNNNNKNIQEETWTPSYETYANQFLDSLESANFKTTSDDKEFHHWSSITTDDLPFDIQQYVDRYVIRLHNWDSDKTKEAILLSSHELGLDIWETSMVHKFVDVQVTKFQAVELFKLIMDHYESAHFELNLMIHDLPQTIFETLPIASKTLNEDEVAFEDSNAGFDASAVEMFFKKYRDLKTIYNWFDLLEQTYPELLTVERIGQTFEGRDIKALRLTAHKNDSKKVKTVVITGESRLLIHASDEPRWL</sequence>
<dbReference type="Gene3D" id="3.40.630.10">
    <property type="entry name" value="Zn peptidases"/>
    <property type="match status" value="1"/>
</dbReference>
<keyword evidence="5" id="KW-0479">Metal-binding</keyword>
<proteinExistence type="inferred from homology"/>
<organism evidence="15 16">
    <name type="scientific">Ambrosiozyma monospora</name>
    <name type="common">Yeast</name>
    <name type="synonym">Endomycopsis monosporus</name>
    <dbReference type="NCBI Taxonomy" id="43982"/>
    <lineage>
        <taxon>Eukaryota</taxon>
        <taxon>Fungi</taxon>
        <taxon>Dikarya</taxon>
        <taxon>Ascomycota</taxon>
        <taxon>Saccharomycotina</taxon>
        <taxon>Pichiomycetes</taxon>
        <taxon>Pichiales</taxon>
        <taxon>Pichiaceae</taxon>
        <taxon>Ambrosiozyma</taxon>
    </lineage>
</organism>
<protein>
    <recommendedName>
        <fullName evidence="10">Inactive metallocarboxypeptidase ECM14</fullName>
    </recommendedName>
    <alternativeName>
        <fullName evidence="11">Inactive metallocarboxypeptidase ecm14</fullName>
    </alternativeName>
</protein>
<evidence type="ECO:0000256" key="3">
    <source>
        <dbReference type="ARBA" id="ARBA00005988"/>
    </source>
</evidence>
<comment type="subcellular location">
    <subcellularLocation>
        <location evidence="2">Secreted</location>
    </subcellularLocation>
</comment>
<dbReference type="PROSITE" id="PS52035">
    <property type="entry name" value="PEPTIDASE_M14"/>
    <property type="match status" value="1"/>
</dbReference>
<dbReference type="InterPro" id="IPR000834">
    <property type="entry name" value="Peptidase_M14"/>
</dbReference>
<evidence type="ECO:0000259" key="14">
    <source>
        <dbReference type="PROSITE" id="PS52035"/>
    </source>
</evidence>
<reference evidence="15" key="1">
    <citation type="submission" date="2023-04" db="EMBL/GenBank/DDBJ databases">
        <title>Ambrosiozyma monospora NBRC 1965.</title>
        <authorList>
            <person name="Ichikawa N."/>
            <person name="Sato H."/>
            <person name="Tonouchi N."/>
        </authorList>
    </citation>
    <scope>NUCLEOTIDE SEQUENCE</scope>
    <source>
        <strain evidence="15">NBRC 1965</strain>
    </source>
</reference>
<gene>
    <name evidence="15" type="ORF">Amon01_000504900</name>
</gene>
<comment type="similarity">
    <text evidence="3 12">Belongs to the peptidase M14 family.</text>
</comment>
<keyword evidence="8" id="KW-1015">Disulfide bond</keyword>
<dbReference type="AlphaFoldDB" id="A0A9W7DHR7"/>
<evidence type="ECO:0000256" key="4">
    <source>
        <dbReference type="ARBA" id="ARBA00022525"/>
    </source>
</evidence>
<evidence type="ECO:0000256" key="2">
    <source>
        <dbReference type="ARBA" id="ARBA00004613"/>
    </source>
</evidence>
<dbReference type="Pfam" id="PF00246">
    <property type="entry name" value="Peptidase_M14"/>
    <property type="match status" value="1"/>
</dbReference>
<keyword evidence="16" id="KW-1185">Reference proteome</keyword>
<evidence type="ECO:0000313" key="15">
    <source>
        <dbReference type="EMBL" id="GMG38920.1"/>
    </source>
</evidence>
<comment type="function">
    <text evidence="9">Inactive carboxypeptidase that may play a role in cell wall organization and biogenesis.</text>
</comment>
<evidence type="ECO:0000256" key="6">
    <source>
        <dbReference type="ARBA" id="ARBA00022729"/>
    </source>
</evidence>
<feature type="chain" id="PRO_5040961315" description="Inactive metallocarboxypeptidase ECM14" evidence="13">
    <location>
        <begin position="21"/>
        <end position="288"/>
    </location>
</feature>
<evidence type="ECO:0000256" key="10">
    <source>
        <dbReference type="ARBA" id="ARBA00026187"/>
    </source>
</evidence>
<comment type="cofactor">
    <cofactor evidence="1">
        <name>Zn(2+)</name>
        <dbReference type="ChEBI" id="CHEBI:29105"/>
    </cofactor>
</comment>